<dbReference type="GO" id="GO:0003700">
    <property type="term" value="F:DNA-binding transcription factor activity"/>
    <property type="evidence" value="ECO:0007669"/>
    <property type="project" value="InterPro"/>
</dbReference>
<reference evidence="2 3" key="1">
    <citation type="journal article" date="2011" name="J. Bacteriol.">
        <title>Genome sequence of the 1,4-dioxane-degrading Pseudonocardia dioxanivorans strain CB1190.</title>
        <authorList>
            <person name="Sales C.M."/>
            <person name="Mahendra S."/>
            <person name="Grostern A."/>
            <person name="Parales R.E."/>
            <person name="Goodwin L.A."/>
            <person name="Woyke T."/>
            <person name="Nolan M."/>
            <person name="Lapidus A."/>
            <person name="Chertkov O."/>
            <person name="Ovchinnikova G."/>
            <person name="Sczyrba A."/>
            <person name="Alvarez-Cohen L."/>
        </authorList>
    </citation>
    <scope>NUCLEOTIDE SEQUENCE [LARGE SCALE GENOMIC DNA]</scope>
    <source>
        <strain evidence="3">ATCC 55486 / DSM 44775 / JCM 13855 / CB1190</strain>
    </source>
</reference>
<keyword evidence="3" id="KW-1185">Reference proteome</keyword>
<evidence type="ECO:0000313" key="2">
    <source>
        <dbReference type="EMBL" id="AEA26192.1"/>
    </source>
</evidence>
<evidence type="ECO:0000259" key="1">
    <source>
        <dbReference type="PROSITE" id="PS50995"/>
    </source>
</evidence>
<dbReference type="EMBL" id="CP002593">
    <property type="protein sequence ID" value="AEA26192.1"/>
    <property type="molecule type" value="Genomic_DNA"/>
</dbReference>
<dbReference type="InterPro" id="IPR036390">
    <property type="entry name" value="WH_DNA-bd_sf"/>
</dbReference>
<dbReference type="PROSITE" id="PS50995">
    <property type="entry name" value="HTH_MARR_2"/>
    <property type="match status" value="1"/>
</dbReference>
<dbReference type="Gene3D" id="1.10.10.10">
    <property type="entry name" value="Winged helix-like DNA-binding domain superfamily/Winged helix DNA-binding domain"/>
    <property type="match status" value="1"/>
</dbReference>
<evidence type="ECO:0000313" key="3">
    <source>
        <dbReference type="Proteomes" id="UP000007809"/>
    </source>
</evidence>
<dbReference type="SUPFAM" id="SSF46785">
    <property type="entry name" value="Winged helix' DNA-binding domain"/>
    <property type="match status" value="1"/>
</dbReference>
<dbReference type="AlphaFoldDB" id="F4CRI4"/>
<dbReference type="PANTHER" id="PTHR33164">
    <property type="entry name" value="TRANSCRIPTIONAL REGULATOR, MARR FAMILY"/>
    <property type="match status" value="1"/>
</dbReference>
<dbReference type="InterPro" id="IPR000835">
    <property type="entry name" value="HTH_MarR-typ"/>
</dbReference>
<dbReference type="OrthoDB" id="3254910at2"/>
<name>F4CRI4_PSEUX</name>
<gene>
    <name evidence="2" type="ordered locus">Psed_4027</name>
</gene>
<dbReference type="PANTHER" id="PTHR33164:SF99">
    <property type="entry name" value="MARR FAMILY REGULATORY PROTEIN"/>
    <property type="match status" value="1"/>
</dbReference>
<dbReference type="GO" id="GO:0006950">
    <property type="term" value="P:response to stress"/>
    <property type="evidence" value="ECO:0007669"/>
    <property type="project" value="TreeGrafter"/>
</dbReference>
<dbReference type="STRING" id="675635.Psed_4027"/>
<dbReference type="InterPro" id="IPR039422">
    <property type="entry name" value="MarR/SlyA-like"/>
</dbReference>
<dbReference type="Pfam" id="PF12802">
    <property type="entry name" value="MarR_2"/>
    <property type="match status" value="1"/>
</dbReference>
<feature type="domain" description="HTH marR-type" evidence="1">
    <location>
        <begin position="11"/>
        <end position="147"/>
    </location>
</feature>
<sequence>MTEPQWLDDGESEAWLSFLVMHAKLTAELHRRLRAQAGLSLADFDVLAQLTEAPDGTVRARQLGRSLQWEKSRLSHHLDRMQRRGLIRREDCAEDSRGAMVVVTELGRETIERAAPPHVQAVRELVFDRLTRREVDTMRRISEKILDGLDEEVR</sequence>
<proteinExistence type="predicted"/>
<dbReference type="RefSeq" id="WP_013676108.1">
    <property type="nucleotide sequence ID" value="NC_015312.1"/>
</dbReference>
<dbReference type="KEGG" id="pdx:Psed_4027"/>
<protein>
    <submittedName>
        <fullName evidence="2">Regulatory protein MarR</fullName>
    </submittedName>
</protein>
<dbReference type="SMART" id="SM00347">
    <property type="entry name" value="HTH_MARR"/>
    <property type="match status" value="1"/>
</dbReference>
<dbReference type="eggNOG" id="COG1846">
    <property type="taxonomic scope" value="Bacteria"/>
</dbReference>
<accession>F4CRI4</accession>
<dbReference type="Proteomes" id="UP000007809">
    <property type="component" value="Chromosome"/>
</dbReference>
<dbReference type="InterPro" id="IPR036388">
    <property type="entry name" value="WH-like_DNA-bd_sf"/>
</dbReference>
<dbReference type="PRINTS" id="PR00598">
    <property type="entry name" value="HTHMARR"/>
</dbReference>
<dbReference type="HOGENOM" id="CLU_083287_2_2_11"/>
<organism evidence="2 3">
    <name type="scientific">Pseudonocardia dioxanivorans (strain ATCC 55486 / DSM 44775 / JCM 13855 / CB1190)</name>
    <dbReference type="NCBI Taxonomy" id="675635"/>
    <lineage>
        <taxon>Bacteria</taxon>
        <taxon>Bacillati</taxon>
        <taxon>Actinomycetota</taxon>
        <taxon>Actinomycetes</taxon>
        <taxon>Pseudonocardiales</taxon>
        <taxon>Pseudonocardiaceae</taxon>
        <taxon>Pseudonocardia</taxon>
    </lineage>
</organism>